<feature type="active site" evidence="5">
    <location>
        <position position="98"/>
    </location>
</feature>
<evidence type="ECO:0000313" key="9">
    <source>
        <dbReference type="Proteomes" id="UP000679373"/>
    </source>
</evidence>
<evidence type="ECO:0000256" key="2">
    <source>
        <dbReference type="ARBA" id="ARBA00022679"/>
    </source>
</evidence>
<name>A0AB74VF91_CLOBE</name>
<keyword evidence="1 5" id="KW-0489">Methyltransferase</keyword>
<dbReference type="AlphaFoldDB" id="A0AB74VF91"/>
<dbReference type="Gene3D" id="3.40.50.150">
    <property type="entry name" value="Vaccinia Virus protein VP39"/>
    <property type="match status" value="1"/>
</dbReference>
<keyword evidence="3 5" id="KW-0949">S-adenosyl-L-methionine</keyword>
<dbReference type="InterPro" id="IPR018117">
    <property type="entry name" value="C5_DNA_meth_AS"/>
</dbReference>
<dbReference type="GO" id="GO:0032259">
    <property type="term" value="P:methylation"/>
    <property type="evidence" value="ECO:0007669"/>
    <property type="project" value="UniProtKB-KW"/>
</dbReference>
<dbReference type="GO" id="GO:0003886">
    <property type="term" value="F:DNA (cytosine-5-)-methyltransferase activity"/>
    <property type="evidence" value="ECO:0007669"/>
    <property type="project" value="UniProtKB-EC"/>
</dbReference>
<evidence type="ECO:0000256" key="5">
    <source>
        <dbReference type="PROSITE-ProRule" id="PRU01016"/>
    </source>
</evidence>
<gene>
    <name evidence="8" type="ORF">KEC93_24600</name>
</gene>
<dbReference type="PROSITE" id="PS51679">
    <property type="entry name" value="SAM_MT_C5"/>
    <property type="match status" value="1"/>
</dbReference>
<proteinExistence type="inferred from homology"/>
<dbReference type="PRINTS" id="PR00105">
    <property type="entry name" value="C5METTRFRASE"/>
</dbReference>
<dbReference type="PROSITE" id="PS00094">
    <property type="entry name" value="C5_MTASE_1"/>
    <property type="match status" value="1"/>
</dbReference>
<evidence type="ECO:0000256" key="7">
    <source>
        <dbReference type="RuleBase" id="RU000417"/>
    </source>
</evidence>
<reference evidence="8" key="1">
    <citation type="submission" date="2021-04" db="EMBL/GenBank/DDBJ databases">
        <title>Complete genome sequence of the type strain Clostridium beijerinckii NRRL B-598.</title>
        <authorList>
            <person name="Sedlar K."/>
            <person name="Branska B."/>
            <person name="Bezdicek M."/>
            <person name="Nykrynova M."/>
            <person name="Lengerova M."/>
            <person name="Skutkova H."/>
            <person name="Patakova P."/>
        </authorList>
    </citation>
    <scope>NUCLEOTIDE SEQUENCE</scope>
    <source>
        <strain evidence="8">DSM 791</strain>
    </source>
</reference>
<dbReference type="GO" id="GO:0044027">
    <property type="term" value="P:negative regulation of gene expression via chromosomal CpG island methylation"/>
    <property type="evidence" value="ECO:0007669"/>
    <property type="project" value="TreeGrafter"/>
</dbReference>
<dbReference type="RefSeq" id="WP_077867675.1">
    <property type="nucleotide sequence ID" value="NZ_BKAK01000109.1"/>
</dbReference>
<evidence type="ECO:0000256" key="6">
    <source>
        <dbReference type="RuleBase" id="RU000416"/>
    </source>
</evidence>
<dbReference type="Proteomes" id="UP000679373">
    <property type="component" value="Chromosome"/>
</dbReference>
<evidence type="ECO:0000313" key="8">
    <source>
        <dbReference type="EMBL" id="QUN35061.1"/>
    </source>
</evidence>
<dbReference type="InterPro" id="IPR001525">
    <property type="entry name" value="C5_MeTfrase"/>
</dbReference>
<evidence type="ECO:0000256" key="3">
    <source>
        <dbReference type="ARBA" id="ARBA00022691"/>
    </source>
</evidence>
<protein>
    <recommendedName>
        <fullName evidence="7">Cytosine-specific methyltransferase</fullName>
        <ecNumber evidence="7">2.1.1.37</ecNumber>
    </recommendedName>
</protein>
<keyword evidence="4" id="KW-0680">Restriction system</keyword>
<dbReference type="Pfam" id="PF00145">
    <property type="entry name" value="DNA_methylase"/>
    <property type="match status" value="1"/>
</dbReference>
<dbReference type="NCBIfam" id="TIGR00675">
    <property type="entry name" value="dcm"/>
    <property type="match status" value="1"/>
</dbReference>
<dbReference type="PANTHER" id="PTHR10629">
    <property type="entry name" value="CYTOSINE-SPECIFIC METHYLTRANSFERASE"/>
    <property type="match status" value="1"/>
</dbReference>
<dbReference type="GO" id="GO:0003677">
    <property type="term" value="F:DNA binding"/>
    <property type="evidence" value="ECO:0007669"/>
    <property type="project" value="TreeGrafter"/>
</dbReference>
<dbReference type="PANTHER" id="PTHR10629:SF52">
    <property type="entry name" value="DNA (CYTOSINE-5)-METHYLTRANSFERASE 1"/>
    <property type="match status" value="1"/>
</dbReference>
<dbReference type="PROSITE" id="PS00095">
    <property type="entry name" value="C5_MTASE_2"/>
    <property type="match status" value="1"/>
</dbReference>
<organism evidence="8 9">
    <name type="scientific">Clostridium beijerinckii</name>
    <name type="common">Clostridium MP</name>
    <dbReference type="NCBI Taxonomy" id="1520"/>
    <lineage>
        <taxon>Bacteria</taxon>
        <taxon>Bacillati</taxon>
        <taxon>Bacillota</taxon>
        <taxon>Clostridia</taxon>
        <taxon>Eubacteriales</taxon>
        <taxon>Clostridiaceae</taxon>
        <taxon>Clostridium</taxon>
    </lineage>
</organism>
<dbReference type="GeneID" id="66347777"/>
<evidence type="ECO:0000256" key="4">
    <source>
        <dbReference type="ARBA" id="ARBA00022747"/>
    </source>
</evidence>
<dbReference type="InterPro" id="IPR050390">
    <property type="entry name" value="C5-Methyltransferase"/>
</dbReference>
<dbReference type="SUPFAM" id="SSF53335">
    <property type="entry name" value="S-adenosyl-L-methionine-dependent methyltransferases"/>
    <property type="match status" value="1"/>
</dbReference>
<evidence type="ECO:0000256" key="1">
    <source>
        <dbReference type="ARBA" id="ARBA00022603"/>
    </source>
</evidence>
<dbReference type="InterPro" id="IPR031303">
    <property type="entry name" value="C5_meth_CS"/>
</dbReference>
<comment type="catalytic activity">
    <reaction evidence="7">
        <text>a 2'-deoxycytidine in DNA + S-adenosyl-L-methionine = a 5-methyl-2'-deoxycytidine in DNA + S-adenosyl-L-homocysteine + H(+)</text>
        <dbReference type="Rhea" id="RHEA:13681"/>
        <dbReference type="Rhea" id="RHEA-COMP:11369"/>
        <dbReference type="Rhea" id="RHEA-COMP:11370"/>
        <dbReference type="ChEBI" id="CHEBI:15378"/>
        <dbReference type="ChEBI" id="CHEBI:57856"/>
        <dbReference type="ChEBI" id="CHEBI:59789"/>
        <dbReference type="ChEBI" id="CHEBI:85452"/>
        <dbReference type="ChEBI" id="CHEBI:85454"/>
        <dbReference type="EC" id="2.1.1.37"/>
    </reaction>
</comment>
<dbReference type="Gene3D" id="3.90.120.10">
    <property type="entry name" value="DNA Methylase, subunit A, domain 2"/>
    <property type="match status" value="1"/>
</dbReference>
<sequence length="440" mass="50250">MYAIDLFCGAGGMSEGILQAGFHILFSNDINESVELTYTNRHEQLGYRQNYNTFFRRADIRELTGEYILQKIRDLEFWNAEERNIPDDIDAIFGGPPCQGFSLAGRRNADDPRNMLFREYVRVIHEIQPKYVVMENVTGFMNTRLNGFIGINGDVYDNEVAPYILTQELNRIGYNVLEPRILDASNYGVPQARRRAIFIAYRNDVIEPQYPISNQNSVTAITDAIGDLIRDTQIRIDVNPELTRYQLASINGRTPNINGETIHSNNIIHNNELSAHSNIIKERFSLYREGESTSNLRERIQAQGIELNNCNSLVSYLSKNLNITEDKVITTFRNGNVGEEMLNELLTKKNMRRRLDRNNVAATVVSLPDDFISPFENRTFSVRELARLQSFDDSFEFLGPRTTGGDRRKKEVPQYTQVGNAVPPLLARAVALEIARVLQQ</sequence>
<dbReference type="InterPro" id="IPR029063">
    <property type="entry name" value="SAM-dependent_MTases_sf"/>
</dbReference>
<keyword evidence="2 5" id="KW-0808">Transferase</keyword>
<dbReference type="GO" id="GO:0009307">
    <property type="term" value="P:DNA restriction-modification system"/>
    <property type="evidence" value="ECO:0007669"/>
    <property type="project" value="UniProtKB-KW"/>
</dbReference>
<dbReference type="EMBL" id="CP073653">
    <property type="protein sequence ID" value="QUN35061.1"/>
    <property type="molecule type" value="Genomic_DNA"/>
</dbReference>
<dbReference type="EC" id="2.1.1.37" evidence="7"/>
<keyword evidence="9" id="KW-1185">Reference proteome</keyword>
<accession>A0AB74VF91</accession>
<comment type="similarity">
    <text evidence="5 6">Belongs to the class I-like SAM-binding methyltransferase superfamily. C5-methyltransferase family.</text>
</comment>